<proteinExistence type="predicted"/>
<evidence type="ECO:0000313" key="2">
    <source>
        <dbReference type="Proteomes" id="UP000255103"/>
    </source>
</evidence>
<name>A0A377JV51_9HELI</name>
<evidence type="ECO:0008006" key="3">
    <source>
        <dbReference type="Google" id="ProtNLM"/>
    </source>
</evidence>
<dbReference type="Proteomes" id="UP000255103">
    <property type="component" value="Unassembled WGS sequence"/>
</dbReference>
<dbReference type="EMBL" id="UGHX01000001">
    <property type="protein sequence ID" value="STP11850.1"/>
    <property type="molecule type" value="Genomic_DNA"/>
</dbReference>
<protein>
    <recommendedName>
        <fullName evidence="3">Lipoprotein</fullName>
    </recommendedName>
</protein>
<dbReference type="RefSeq" id="WP_115722337.1">
    <property type="nucleotide sequence ID" value="NZ_UGHX01000001.1"/>
</dbReference>
<dbReference type="PROSITE" id="PS51257">
    <property type="entry name" value="PROKAR_LIPOPROTEIN"/>
    <property type="match status" value="1"/>
</dbReference>
<organism evidence="1 2">
    <name type="scientific">Helicobacter cinaedi</name>
    <dbReference type="NCBI Taxonomy" id="213"/>
    <lineage>
        <taxon>Bacteria</taxon>
        <taxon>Pseudomonadati</taxon>
        <taxon>Campylobacterota</taxon>
        <taxon>Epsilonproteobacteria</taxon>
        <taxon>Campylobacterales</taxon>
        <taxon>Helicobacteraceae</taxon>
        <taxon>Helicobacter</taxon>
    </lineage>
</organism>
<dbReference type="AlphaFoldDB" id="A0A377JV51"/>
<accession>A0A377JV51</accession>
<gene>
    <name evidence="1" type="ORF">NCTC12219_01749</name>
</gene>
<evidence type="ECO:0000313" key="1">
    <source>
        <dbReference type="EMBL" id="STP11850.1"/>
    </source>
</evidence>
<reference evidence="1 2" key="1">
    <citation type="submission" date="2018-06" db="EMBL/GenBank/DDBJ databases">
        <authorList>
            <consortium name="Pathogen Informatics"/>
            <person name="Doyle S."/>
        </authorList>
    </citation>
    <scope>NUCLEOTIDE SEQUENCE [LARGE SCALE GENOMIC DNA]</scope>
    <source>
        <strain evidence="1 2">NCTC12219</strain>
    </source>
</reference>
<sequence length="281" mass="31639">MRILAFILLCGVMFGLSGCGSFMIGYNGPYEKGVTKMPKQEQGGGLLNEDASKYYRGEIKIITKPAGIEVELYNRGELLKSKEDLGFFESSTKKAQRILNLKMTASRDCYEEFQQGAGFAQCDKARKEAKEALASGSALYKDSENVTVMRDNGNGTFSFVETDETKGERKERLFIQGLDNNVTPAVARLIARTPENDASNYVLVFKKNGKEIARKEIKTHINWWVYADLPMALPTALISLTYFPVEMGWLFDEPHYMQTRSYLTQGDIEIDLTEEIKKLGL</sequence>